<feature type="transmembrane region" description="Helical" evidence="2">
    <location>
        <begin position="111"/>
        <end position="137"/>
    </location>
</feature>
<evidence type="ECO:0000256" key="1">
    <source>
        <dbReference type="SAM" id="MobiDB-lite"/>
    </source>
</evidence>
<protein>
    <submittedName>
        <fullName evidence="3">Uncharacterized protein</fullName>
    </submittedName>
</protein>
<feature type="compositionally biased region" description="Polar residues" evidence="1">
    <location>
        <begin position="247"/>
        <end position="257"/>
    </location>
</feature>
<feature type="region of interest" description="Disordered" evidence="1">
    <location>
        <begin position="184"/>
        <end position="204"/>
    </location>
</feature>
<proteinExistence type="predicted"/>
<sequence length="299" mass="31593">MDRGRDMDFDPRWASRSANRCCCCLDLKRGILLIVGFFLVLTLLSFGSLACFLPAFITFSGGYALSRGSSEWASTAALLVSIQTIFWWSAFSWDLYALISHDPDLEKFTTLRIAVHLGIKFAFCCLGTYFVFIFWALKEVLTVEEAARLGQGAPNVYFMRDPNADAEADTELALVHGGLPGTGDAAMGGSAGPSAPPVGGSVTGPNYPSFSEGPVVTEGQAVVVRGGGDANVKAGLGGVDGERGRQDSTQTGTTAIQSHRDGPTTTPSAPPAEEEDSSLHDGATSRTDEESQPLRGAIG</sequence>
<evidence type="ECO:0000256" key="2">
    <source>
        <dbReference type="SAM" id="Phobius"/>
    </source>
</evidence>
<organism evidence="3">
    <name type="scientific">Chromera velia CCMP2878</name>
    <dbReference type="NCBI Taxonomy" id="1169474"/>
    <lineage>
        <taxon>Eukaryota</taxon>
        <taxon>Sar</taxon>
        <taxon>Alveolata</taxon>
        <taxon>Colpodellida</taxon>
        <taxon>Chromeraceae</taxon>
        <taxon>Chromera</taxon>
    </lineage>
</organism>
<feature type="transmembrane region" description="Helical" evidence="2">
    <location>
        <begin position="77"/>
        <end position="99"/>
    </location>
</feature>
<accession>A0A0G4H3M9</accession>
<dbReference type="AlphaFoldDB" id="A0A0G4H3M9"/>
<name>A0A0G4H3M9_9ALVE</name>
<evidence type="ECO:0000313" key="3">
    <source>
        <dbReference type="EMBL" id="CEM38323.1"/>
    </source>
</evidence>
<keyword evidence="2" id="KW-0812">Transmembrane</keyword>
<gene>
    <name evidence="3" type="ORF">Cvel_24575</name>
</gene>
<feature type="transmembrane region" description="Helical" evidence="2">
    <location>
        <begin position="30"/>
        <end position="57"/>
    </location>
</feature>
<reference evidence="3" key="1">
    <citation type="submission" date="2014-11" db="EMBL/GenBank/DDBJ databases">
        <authorList>
            <person name="Otto D Thomas"/>
            <person name="Naeem Raeece"/>
        </authorList>
    </citation>
    <scope>NUCLEOTIDE SEQUENCE</scope>
</reference>
<dbReference type="EMBL" id="CDMZ01001847">
    <property type="protein sequence ID" value="CEM38323.1"/>
    <property type="molecule type" value="Genomic_DNA"/>
</dbReference>
<dbReference type="VEuPathDB" id="CryptoDB:Cvel_24575"/>
<feature type="compositionally biased region" description="Gly residues" evidence="1">
    <location>
        <begin position="228"/>
        <end position="239"/>
    </location>
</feature>
<feature type="region of interest" description="Disordered" evidence="1">
    <location>
        <begin position="228"/>
        <end position="299"/>
    </location>
</feature>
<keyword evidence="2" id="KW-1133">Transmembrane helix</keyword>
<keyword evidence="2" id="KW-0472">Membrane</keyword>